<organism evidence="7 8">
    <name type="scientific">Aliivibrio fischeri</name>
    <name type="common">Vibrio fischeri</name>
    <dbReference type="NCBI Taxonomy" id="668"/>
    <lineage>
        <taxon>Bacteria</taxon>
        <taxon>Pseudomonadati</taxon>
        <taxon>Pseudomonadota</taxon>
        <taxon>Gammaproteobacteria</taxon>
        <taxon>Vibrionales</taxon>
        <taxon>Vibrionaceae</taxon>
        <taxon>Aliivibrio</taxon>
    </lineage>
</organism>
<dbReference type="InterPro" id="IPR022369">
    <property type="entry name" value="Integral_membrane_TerC_rswitch"/>
</dbReference>
<feature type="transmembrane region" description="Helical" evidence="6">
    <location>
        <begin position="285"/>
        <end position="307"/>
    </location>
</feature>
<comment type="caution">
    <text evidence="7">The sequence shown here is derived from an EMBL/GenBank/DDBJ whole genome shotgun (WGS) entry which is preliminary data.</text>
</comment>
<protein>
    <submittedName>
        <fullName evidence="7">TerC/Alx family metal homeostasis membrane protein</fullName>
    </submittedName>
</protein>
<dbReference type="NCBIfam" id="TIGR03718">
    <property type="entry name" value="R_switched_Alx"/>
    <property type="match status" value="1"/>
</dbReference>
<evidence type="ECO:0000256" key="2">
    <source>
        <dbReference type="ARBA" id="ARBA00007511"/>
    </source>
</evidence>
<evidence type="ECO:0000256" key="4">
    <source>
        <dbReference type="ARBA" id="ARBA00022989"/>
    </source>
</evidence>
<feature type="transmembrane region" description="Helical" evidence="6">
    <location>
        <begin position="6"/>
        <end position="22"/>
    </location>
</feature>
<feature type="transmembrane region" description="Helical" evidence="6">
    <location>
        <begin position="109"/>
        <end position="129"/>
    </location>
</feature>
<dbReference type="PANTHER" id="PTHR30238">
    <property type="entry name" value="MEMBRANE BOUND PREDICTED REDOX MODULATOR"/>
    <property type="match status" value="1"/>
</dbReference>
<evidence type="ECO:0000256" key="1">
    <source>
        <dbReference type="ARBA" id="ARBA00004141"/>
    </source>
</evidence>
<comment type="subcellular location">
    <subcellularLocation>
        <location evidence="1">Membrane</location>
        <topology evidence="1">Multi-pass membrane protein</topology>
    </subcellularLocation>
</comment>
<accession>A0A1B9PH69</accession>
<dbReference type="AlphaFoldDB" id="A0A1B9PH69"/>
<name>A0A1B9PH69_ALIFS</name>
<dbReference type="GO" id="GO:0016020">
    <property type="term" value="C:membrane"/>
    <property type="evidence" value="ECO:0007669"/>
    <property type="project" value="UniProtKB-SubCell"/>
</dbReference>
<dbReference type="Proteomes" id="UP000448038">
    <property type="component" value="Unassembled WGS sequence"/>
</dbReference>
<evidence type="ECO:0000313" key="8">
    <source>
        <dbReference type="Proteomes" id="UP000448038"/>
    </source>
</evidence>
<evidence type="ECO:0000256" key="5">
    <source>
        <dbReference type="ARBA" id="ARBA00023136"/>
    </source>
</evidence>
<evidence type="ECO:0000256" key="3">
    <source>
        <dbReference type="ARBA" id="ARBA00022692"/>
    </source>
</evidence>
<feature type="transmembrane region" description="Helical" evidence="6">
    <location>
        <begin position="231"/>
        <end position="251"/>
    </location>
</feature>
<sequence>MSPLTWELFGFVVLAMFALDLFQTRKDTPSLKKALVWSLFWFVLAFVFCAVIYLYWPLMAPESSYTRTDASVAFLTGYLLEKMLSVDNLFVFALIFSQFAVPESSRPRILLWGIIGALALRAVMIFVGAELLAQYHWILYIFAVFLIITGVKLWFADTEENSDFASSKLVMFFKKHIPFDDKYHGNQLFAKVSGKTIATPLLLVVIVIMFTDIMFALDSIPAIFAITQEPFLVFAANVFALLGLRSLYFVLQGMLDKFCYLQPALAFILSFIGIKMFLVGTKYEVPTVISLLTIVAIITLAIIGSIYKNRSQQQEVQD</sequence>
<keyword evidence="3 6" id="KW-0812">Transmembrane</keyword>
<dbReference type="InterPro" id="IPR005496">
    <property type="entry name" value="Integral_membrane_TerC"/>
</dbReference>
<dbReference type="Pfam" id="PF03741">
    <property type="entry name" value="TerC"/>
    <property type="match status" value="1"/>
</dbReference>
<feature type="transmembrane region" description="Helical" evidence="6">
    <location>
        <begin position="135"/>
        <end position="155"/>
    </location>
</feature>
<dbReference type="RefSeq" id="WP_005422206.1">
    <property type="nucleotide sequence ID" value="NZ_BMPC01000010.1"/>
</dbReference>
<gene>
    <name evidence="7" type="ORF">GNP88_09480</name>
</gene>
<reference evidence="7 8" key="1">
    <citation type="submission" date="2019-11" db="EMBL/GenBank/DDBJ databases">
        <title>Using colonization assays and comparative genomics to discover symbiosis behaviors and factors in Vibrio fischeri.</title>
        <authorList>
            <person name="Bongrand C."/>
            <person name="Moriano-Gutierrez S."/>
            <person name="Arevalo P."/>
            <person name="Mcfall-Ngai M."/>
            <person name="Visick K."/>
            <person name="Polz M.F."/>
            <person name="Ruby E.G."/>
        </authorList>
    </citation>
    <scope>NUCLEOTIDE SEQUENCE [LARGE SCALE GENOMIC DNA]</scope>
    <source>
        <strain evidence="8">emors.4.1</strain>
    </source>
</reference>
<keyword evidence="5 6" id="KW-0472">Membrane</keyword>
<dbReference type="EMBL" id="WOBN01000014">
    <property type="protein sequence ID" value="MUK49403.1"/>
    <property type="molecule type" value="Genomic_DNA"/>
</dbReference>
<keyword evidence="4 6" id="KW-1133">Transmembrane helix</keyword>
<feature type="transmembrane region" description="Helical" evidence="6">
    <location>
        <begin position="201"/>
        <end position="225"/>
    </location>
</feature>
<comment type="similarity">
    <text evidence="2">Belongs to the TerC family.</text>
</comment>
<proteinExistence type="inferred from homology"/>
<evidence type="ECO:0000256" key="6">
    <source>
        <dbReference type="SAM" id="Phobius"/>
    </source>
</evidence>
<evidence type="ECO:0000313" key="7">
    <source>
        <dbReference type="EMBL" id="MUK49403.1"/>
    </source>
</evidence>
<feature type="transmembrane region" description="Helical" evidence="6">
    <location>
        <begin position="34"/>
        <end position="56"/>
    </location>
</feature>
<feature type="transmembrane region" description="Helical" evidence="6">
    <location>
        <begin position="258"/>
        <end position="279"/>
    </location>
</feature>
<feature type="transmembrane region" description="Helical" evidence="6">
    <location>
        <begin position="76"/>
        <end position="97"/>
    </location>
</feature>
<dbReference type="PANTHER" id="PTHR30238:SF0">
    <property type="entry name" value="THYLAKOID MEMBRANE PROTEIN TERC, CHLOROPLASTIC"/>
    <property type="match status" value="1"/>
</dbReference>